<dbReference type="EMBL" id="JACCBB010000001">
    <property type="protein sequence ID" value="NYD23798.1"/>
    <property type="molecule type" value="Genomic_DNA"/>
</dbReference>
<gene>
    <name evidence="1" type="ORF">BJ968_003338</name>
</gene>
<reference evidence="1 2" key="1">
    <citation type="submission" date="2020-07" db="EMBL/GenBank/DDBJ databases">
        <title>Sequencing the genomes of 1000 actinobacteria strains.</title>
        <authorList>
            <person name="Klenk H.-P."/>
        </authorList>
    </citation>
    <scope>NUCLEOTIDE SEQUENCE [LARGE SCALE GENOMIC DNA]</scope>
    <source>
        <strain evidence="1 2">DSM 7487</strain>
    </source>
</reference>
<dbReference type="InterPro" id="IPR016053">
    <property type="entry name" value="Haem_Oase-like"/>
</dbReference>
<organism evidence="1 2">
    <name type="scientific">Kineococcus aurantiacus</name>
    <dbReference type="NCBI Taxonomy" id="37633"/>
    <lineage>
        <taxon>Bacteria</taxon>
        <taxon>Bacillati</taxon>
        <taxon>Actinomycetota</taxon>
        <taxon>Actinomycetes</taxon>
        <taxon>Kineosporiales</taxon>
        <taxon>Kineosporiaceae</taxon>
        <taxon>Kineococcus</taxon>
    </lineage>
</organism>
<keyword evidence="2" id="KW-1185">Reference proteome</keyword>
<evidence type="ECO:0000313" key="2">
    <source>
        <dbReference type="Proteomes" id="UP000521922"/>
    </source>
</evidence>
<protein>
    <submittedName>
        <fullName evidence="1">Heme oxygenase</fullName>
    </submittedName>
</protein>
<dbReference type="Proteomes" id="UP000521922">
    <property type="component" value="Unassembled WGS sequence"/>
</dbReference>
<dbReference type="AlphaFoldDB" id="A0A7Y9J286"/>
<comment type="caution">
    <text evidence="1">The sequence shown here is derived from an EMBL/GenBank/DDBJ whole genome shotgun (WGS) entry which is preliminary data.</text>
</comment>
<proteinExistence type="predicted"/>
<dbReference type="RefSeq" id="WP_179753786.1">
    <property type="nucleotide sequence ID" value="NZ_BAAAGN010000003.1"/>
</dbReference>
<evidence type="ECO:0000313" key="1">
    <source>
        <dbReference type="EMBL" id="NYD23798.1"/>
    </source>
</evidence>
<dbReference type="SUPFAM" id="SSF48613">
    <property type="entry name" value="Heme oxygenase-like"/>
    <property type="match status" value="1"/>
</dbReference>
<dbReference type="GO" id="GO:0006788">
    <property type="term" value="P:heme oxidation"/>
    <property type="evidence" value="ECO:0007669"/>
    <property type="project" value="InterPro"/>
</dbReference>
<dbReference type="Gene3D" id="1.20.910.10">
    <property type="entry name" value="Heme oxygenase-like"/>
    <property type="match status" value="1"/>
</dbReference>
<sequence length="202" mass="20927">MPQTPAPRRDPDGALARLRAATARAHHDLDASLAVVDRPWDRTRHRRWLELTWGLLAPLERALAAQAAHDPGALEATSRARADLALADLRVLGATGAELAALRECPAVPAVADRPAALGVRYVLDGSTLGGKLIAAAAVTAGVPAAATTSLTGRAGTGRRWRETVAALEGTGPGALPAVVEAARATFAAYRSWLAPLAEPVP</sequence>
<name>A0A7Y9J286_9ACTN</name>
<dbReference type="CDD" id="cd19166">
    <property type="entry name" value="HemeO-bac"/>
    <property type="match status" value="1"/>
</dbReference>
<dbReference type="Pfam" id="PF01126">
    <property type="entry name" value="Heme_oxygenase"/>
    <property type="match status" value="1"/>
</dbReference>
<dbReference type="InterPro" id="IPR016084">
    <property type="entry name" value="Haem_Oase-like_multi-hlx"/>
</dbReference>
<dbReference type="GO" id="GO:0004392">
    <property type="term" value="F:heme oxygenase (decyclizing) activity"/>
    <property type="evidence" value="ECO:0007669"/>
    <property type="project" value="InterPro"/>
</dbReference>
<accession>A0A7Y9J286</accession>